<organism evidence="1">
    <name type="scientific">hydrothermal vent metagenome</name>
    <dbReference type="NCBI Taxonomy" id="652676"/>
    <lineage>
        <taxon>unclassified sequences</taxon>
        <taxon>metagenomes</taxon>
        <taxon>ecological metagenomes</taxon>
    </lineage>
</organism>
<dbReference type="AlphaFoldDB" id="A0A1W1BIU9"/>
<proteinExistence type="predicted"/>
<gene>
    <name evidence="1" type="ORF">MNB_SV-9-885</name>
</gene>
<accession>A0A1W1BIU9</accession>
<protein>
    <submittedName>
        <fullName evidence="1">Uncharacterized protein</fullName>
    </submittedName>
</protein>
<dbReference type="EMBL" id="FPHG01000018">
    <property type="protein sequence ID" value="SFV53433.1"/>
    <property type="molecule type" value="Genomic_DNA"/>
</dbReference>
<sequence>MKKVSLSISGKRYEVNLDEEFADFVLEDMKNAGISEELDNQPALLLKAYLKLAYKNSNYEEEIELLIETLDGF</sequence>
<reference evidence="1" key="1">
    <citation type="submission" date="2016-10" db="EMBL/GenBank/DDBJ databases">
        <authorList>
            <person name="de Groot N.N."/>
        </authorList>
    </citation>
    <scope>NUCLEOTIDE SEQUENCE</scope>
</reference>
<evidence type="ECO:0000313" key="1">
    <source>
        <dbReference type="EMBL" id="SFV53433.1"/>
    </source>
</evidence>
<name>A0A1W1BIU9_9ZZZZ</name>